<proteinExistence type="predicted"/>
<keyword evidence="3" id="KW-1185">Reference proteome</keyword>
<feature type="signal peptide" evidence="1">
    <location>
        <begin position="1"/>
        <end position="28"/>
    </location>
</feature>
<dbReference type="PROSITE" id="PS51257">
    <property type="entry name" value="PROKAR_LIPOPROTEIN"/>
    <property type="match status" value="1"/>
</dbReference>
<evidence type="ECO:0000313" key="2">
    <source>
        <dbReference type="EMBL" id="MCY0387923.1"/>
    </source>
</evidence>
<gene>
    <name evidence="2" type="ORF">OVY01_11885</name>
</gene>
<dbReference type="EMBL" id="JAPMXC010000002">
    <property type="protein sequence ID" value="MCY0387923.1"/>
    <property type="molecule type" value="Genomic_DNA"/>
</dbReference>
<keyword evidence="1" id="KW-0732">Signal</keyword>
<feature type="chain" id="PRO_5047176321" description="Lipoprotein" evidence="1">
    <location>
        <begin position="29"/>
        <end position="239"/>
    </location>
</feature>
<evidence type="ECO:0000256" key="1">
    <source>
        <dbReference type="SAM" id="SignalP"/>
    </source>
</evidence>
<accession>A0ABT3ZMZ5</accession>
<dbReference type="Proteomes" id="UP001082899">
    <property type="component" value="Unassembled WGS sequence"/>
</dbReference>
<evidence type="ECO:0000313" key="3">
    <source>
        <dbReference type="Proteomes" id="UP001082899"/>
    </source>
</evidence>
<protein>
    <recommendedName>
        <fullName evidence="4">Lipoprotein</fullName>
    </recommendedName>
</protein>
<reference evidence="2" key="1">
    <citation type="submission" date="2022-11" db="EMBL/GenBank/DDBJ databases">
        <title>Robbsia betulipollinis sp. nov., isolated from pollen of birch (Betula pendula).</title>
        <authorList>
            <person name="Shi H."/>
            <person name="Ambika Manirajan B."/>
            <person name="Ratering S."/>
            <person name="Geissler-Plaum R."/>
            <person name="Schnell S."/>
        </authorList>
    </citation>
    <scope>NUCLEOTIDE SEQUENCE</scope>
    <source>
        <strain evidence="2">Bb-Pol-6</strain>
    </source>
</reference>
<name>A0ABT3ZMZ5_9BURK</name>
<organism evidence="2 3">
    <name type="scientific">Robbsia betulipollinis</name>
    <dbReference type="NCBI Taxonomy" id="2981849"/>
    <lineage>
        <taxon>Bacteria</taxon>
        <taxon>Pseudomonadati</taxon>
        <taxon>Pseudomonadota</taxon>
        <taxon>Betaproteobacteria</taxon>
        <taxon>Burkholderiales</taxon>
        <taxon>Burkholderiaceae</taxon>
        <taxon>Robbsia</taxon>
    </lineage>
</organism>
<sequence length="239" mass="26049">MTMAMKTTKQWGVGALMLAGLLSGCATQDGSGGIAGVLTNTDAKIKSGIDQLSHRISRSTDYGSSWYVPVSGGTEIKNIFDDGMVRGMRTTKQWPRVALEVNDWGEQQHCWTYTATIWANAKTNHVERFRLCDDQPITNHNDVTGDTNTGANATALVATGISTDMLMAYVLPGVPNTGKDRTTGPLPPSSQFGAAAFSDMRMTAKWGLQLDMLGFLTKYKANTDPRFWIVRFDQAGKRS</sequence>
<comment type="caution">
    <text evidence="2">The sequence shown here is derived from an EMBL/GenBank/DDBJ whole genome shotgun (WGS) entry which is preliminary data.</text>
</comment>
<evidence type="ECO:0008006" key="4">
    <source>
        <dbReference type="Google" id="ProtNLM"/>
    </source>
</evidence>